<accession>A0A143BKP0</accession>
<dbReference type="EMBL" id="CP011454">
    <property type="protein sequence ID" value="AMW05082.1"/>
    <property type="molecule type" value="Genomic_DNA"/>
</dbReference>
<dbReference type="PANTHER" id="PTHR36842:SF1">
    <property type="entry name" value="PROTEIN TOLB"/>
    <property type="match status" value="1"/>
</dbReference>
<dbReference type="AlphaFoldDB" id="A0A143BKP0"/>
<dbReference type="Gene3D" id="2.120.10.30">
    <property type="entry name" value="TolB, C-terminal domain"/>
    <property type="match status" value="2"/>
</dbReference>
<dbReference type="InterPro" id="IPR011659">
    <property type="entry name" value="WD40"/>
</dbReference>
<evidence type="ECO:0000313" key="3">
    <source>
        <dbReference type="Proteomes" id="UP000076404"/>
    </source>
</evidence>
<keyword evidence="3" id="KW-1185">Reference proteome</keyword>
<dbReference type="PANTHER" id="PTHR36842">
    <property type="entry name" value="PROTEIN TOLB HOMOLOG"/>
    <property type="match status" value="1"/>
</dbReference>
<dbReference type="KEGG" id="gph:GEMMAAP_10090"/>
<dbReference type="Proteomes" id="UP000076404">
    <property type="component" value="Chromosome"/>
</dbReference>
<organism evidence="2 3">
    <name type="scientific">Gemmatimonas phototrophica</name>
    <dbReference type="NCBI Taxonomy" id="1379270"/>
    <lineage>
        <taxon>Bacteria</taxon>
        <taxon>Pseudomonadati</taxon>
        <taxon>Gemmatimonadota</taxon>
        <taxon>Gemmatimonadia</taxon>
        <taxon>Gemmatimonadales</taxon>
        <taxon>Gemmatimonadaceae</taxon>
        <taxon>Gemmatimonas</taxon>
    </lineage>
</organism>
<evidence type="ECO:0000256" key="1">
    <source>
        <dbReference type="ARBA" id="ARBA00009820"/>
    </source>
</evidence>
<dbReference type="STRING" id="1379270.GEMMAAP_10090"/>
<comment type="similarity">
    <text evidence="1">Belongs to the TolB family.</text>
</comment>
<dbReference type="eggNOG" id="COG0823">
    <property type="taxonomic scope" value="Bacteria"/>
</dbReference>
<dbReference type="InterPro" id="IPR011042">
    <property type="entry name" value="6-blade_b-propeller_TolB-like"/>
</dbReference>
<dbReference type="SUPFAM" id="SSF69304">
    <property type="entry name" value="Tricorn protease N-terminal domain"/>
    <property type="match status" value="1"/>
</dbReference>
<evidence type="ECO:0008006" key="4">
    <source>
        <dbReference type="Google" id="ProtNLM"/>
    </source>
</evidence>
<evidence type="ECO:0000313" key="2">
    <source>
        <dbReference type="EMBL" id="AMW05082.1"/>
    </source>
</evidence>
<reference evidence="2 3" key="1">
    <citation type="journal article" date="2014" name="Proc. Natl. Acad. Sci. U.S.A.">
        <title>Functional type 2 photosynthetic reaction centers found in the rare bacterial phylum Gemmatimonadetes.</title>
        <authorList>
            <person name="Zeng Y."/>
            <person name="Feng F."/>
            <person name="Medova H."/>
            <person name="Dean J."/>
            <person name="Koblizek M."/>
        </authorList>
    </citation>
    <scope>NUCLEOTIDE SEQUENCE [LARGE SCALE GENOMIC DNA]</scope>
    <source>
        <strain evidence="2 3">AP64</strain>
    </source>
</reference>
<gene>
    <name evidence="2" type="ORF">GEMMAAP_10090</name>
</gene>
<reference evidence="2 3" key="2">
    <citation type="journal article" date="2016" name="Environ. Microbiol. Rep.">
        <title>Metagenomic evidence for the presence of phototrophic Gemmatimonadetes bacteria in diverse environments.</title>
        <authorList>
            <person name="Zeng Y."/>
            <person name="Baumbach J."/>
            <person name="Barbosa E.G."/>
            <person name="Azevedo V."/>
            <person name="Zhang C."/>
            <person name="Koblizek M."/>
        </authorList>
    </citation>
    <scope>NUCLEOTIDE SEQUENCE [LARGE SCALE GENOMIC DNA]</scope>
    <source>
        <strain evidence="2 3">AP64</strain>
    </source>
</reference>
<name>A0A143BKP0_9BACT</name>
<dbReference type="SUPFAM" id="SSF52964">
    <property type="entry name" value="TolB, N-terminal domain"/>
    <property type="match status" value="1"/>
</dbReference>
<protein>
    <recommendedName>
        <fullName evidence="4">TolB N-terminal domain-containing protein</fullName>
    </recommendedName>
</protein>
<proteinExistence type="inferred from homology"/>
<sequence length="419" mass="44883">MCAVLSVLSGPTRVASAQPTKGVSLGLQYRPGEKTTLIVVPVRGANGDSLTAMMSRDLDYSDRFTVVGSSAAPAITGTINWALFAKLGVDGIVQGTVLPSGWVRVVLHDVGLKSIRSQKDFALPSPALSAAWRLAVHGVSDAVEEWVTGQRGIAQTRIAFTRGGRVWTVDSDGANVTAVTPSGMSPQWLPTGRGLVYSVLDGVRNPIMFTDLQTGAQRTLASASGIEHTTPAISPDGRTLVYARGSESGTDLYVQPMEGGAPRRITVGRGRASAQPSFSPDGQRLTFMSDRSGHPEVYISDLDGTNAELLTAAAFGDRDYRAGPDWSPDGRLVAFQSRNGGTFQIMTINLRDQSVRQVTNDGRNDDPSWAPDSRHLVLTSNRSGVRQLWVVDTETGRARQLTRGPETRLSAWSPRLLAQ</sequence>
<dbReference type="Pfam" id="PF07676">
    <property type="entry name" value="PD40"/>
    <property type="match status" value="4"/>
</dbReference>
<dbReference type="Gene3D" id="3.40.50.10070">
    <property type="entry name" value="TolB, N-terminal domain"/>
    <property type="match status" value="1"/>
</dbReference>